<dbReference type="CDD" id="cd17329">
    <property type="entry name" value="MFS_MdtH_MDR_like"/>
    <property type="match status" value="1"/>
</dbReference>
<feature type="transmembrane region" description="Helical" evidence="7">
    <location>
        <begin position="287"/>
        <end position="305"/>
    </location>
</feature>
<proteinExistence type="predicted"/>
<evidence type="ECO:0000256" key="1">
    <source>
        <dbReference type="ARBA" id="ARBA00004651"/>
    </source>
</evidence>
<dbReference type="Pfam" id="PF07690">
    <property type="entry name" value="MFS_1"/>
    <property type="match status" value="1"/>
</dbReference>
<dbReference type="InterPro" id="IPR036259">
    <property type="entry name" value="MFS_trans_sf"/>
</dbReference>
<feature type="transmembrane region" description="Helical" evidence="7">
    <location>
        <begin position="106"/>
        <end position="123"/>
    </location>
</feature>
<dbReference type="PROSITE" id="PS50850">
    <property type="entry name" value="MFS"/>
    <property type="match status" value="1"/>
</dbReference>
<gene>
    <name evidence="9" type="ORF">HZA61_10070</name>
</gene>
<feature type="transmembrane region" description="Helical" evidence="7">
    <location>
        <begin position="170"/>
        <end position="190"/>
    </location>
</feature>
<evidence type="ECO:0000256" key="6">
    <source>
        <dbReference type="ARBA" id="ARBA00023136"/>
    </source>
</evidence>
<evidence type="ECO:0000259" key="8">
    <source>
        <dbReference type="PROSITE" id="PS50850"/>
    </source>
</evidence>
<dbReference type="PANTHER" id="PTHR23517">
    <property type="entry name" value="RESISTANCE PROTEIN MDTM, PUTATIVE-RELATED-RELATED"/>
    <property type="match status" value="1"/>
</dbReference>
<dbReference type="InterPro" id="IPR050171">
    <property type="entry name" value="MFS_Transporters"/>
</dbReference>
<comment type="caution">
    <text evidence="9">The sequence shown here is derived from an EMBL/GenBank/DDBJ whole genome shotgun (WGS) entry which is preliminary data.</text>
</comment>
<name>A0A933SGA5_UNCEI</name>
<evidence type="ECO:0000256" key="7">
    <source>
        <dbReference type="SAM" id="Phobius"/>
    </source>
</evidence>
<dbReference type="InterPro" id="IPR011701">
    <property type="entry name" value="MFS"/>
</dbReference>
<dbReference type="GO" id="GO:0005886">
    <property type="term" value="C:plasma membrane"/>
    <property type="evidence" value="ECO:0007669"/>
    <property type="project" value="UniProtKB-SubCell"/>
</dbReference>
<feature type="transmembrane region" description="Helical" evidence="7">
    <location>
        <begin position="82"/>
        <end position="100"/>
    </location>
</feature>
<feature type="transmembrane region" description="Helical" evidence="7">
    <location>
        <begin position="54"/>
        <end position="75"/>
    </location>
</feature>
<reference evidence="9" key="1">
    <citation type="submission" date="2020-07" db="EMBL/GenBank/DDBJ databases">
        <title>Huge and variable diversity of episymbiotic CPR bacteria and DPANN archaea in groundwater ecosystems.</title>
        <authorList>
            <person name="He C.Y."/>
            <person name="Keren R."/>
            <person name="Whittaker M."/>
            <person name="Farag I.F."/>
            <person name="Doudna J."/>
            <person name="Cate J.H.D."/>
            <person name="Banfield J.F."/>
        </authorList>
    </citation>
    <scope>NUCLEOTIDE SEQUENCE</scope>
    <source>
        <strain evidence="9">NC_groundwater_1813_Pr3_B-0.1um_71_17</strain>
    </source>
</reference>
<feature type="transmembrane region" description="Helical" evidence="7">
    <location>
        <begin position="311"/>
        <end position="334"/>
    </location>
</feature>
<dbReference type="AlphaFoldDB" id="A0A933SGA5"/>
<dbReference type="EMBL" id="JACRIW010000070">
    <property type="protein sequence ID" value="MBI5169823.1"/>
    <property type="molecule type" value="Genomic_DNA"/>
</dbReference>
<feature type="transmembrane region" description="Helical" evidence="7">
    <location>
        <begin position="375"/>
        <end position="395"/>
    </location>
</feature>
<dbReference type="PROSITE" id="PS00216">
    <property type="entry name" value="SUGAR_TRANSPORT_1"/>
    <property type="match status" value="1"/>
</dbReference>
<keyword evidence="3" id="KW-1003">Cell membrane</keyword>
<organism evidence="9 10">
    <name type="scientific">Eiseniibacteriota bacterium</name>
    <dbReference type="NCBI Taxonomy" id="2212470"/>
    <lineage>
        <taxon>Bacteria</taxon>
        <taxon>Candidatus Eiseniibacteriota</taxon>
    </lineage>
</organism>
<dbReference type="InterPro" id="IPR020846">
    <property type="entry name" value="MFS_dom"/>
</dbReference>
<evidence type="ECO:0000313" key="9">
    <source>
        <dbReference type="EMBL" id="MBI5169823.1"/>
    </source>
</evidence>
<dbReference type="PANTHER" id="PTHR23517:SF2">
    <property type="entry name" value="MULTIDRUG RESISTANCE PROTEIN MDTH"/>
    <property type="match status" value="1"/>
</dbReference>
<keyword evidence="5 7" id="KW-1133">Transmembrane helix</keyword>
<comment type="subcellular location">
    <subcellularLocation>
        <location evidence="1">Cell membrane</location>
        <topology evidence="1">Multi-pass membrane protein</topology>
    </subcellularLocation>
</comment>
<feature type="transmembrane region" description="Helical" evidence="7">
    <location>
        <begin position="20"/>
        <end position="42"/>
    </location>
</feature>
<dbReference type="InterPro" id="IPR005829">
    <property type="entry name" value="Sugar_transporter_CS"/>
</dbReference>
<keyword evidence="2" id="KW-0813">Transport</keyword>
<dbReference type="Proteomes" id="UP000696931">
    <property type="component" value="Unassembled WGS sequence"/>
</dbReference>
<keyword evidence="6 7" id="KW-0472">Membrane</keyword>
<protein>
    <submittedName>
        <fullName evidence="9">MFS transporter</fullName>
    </submittedName>
</protein>
<feature type="transmembrane region" description="Helical" evidence="7">
    <location>
        <begin position="144"/>
        <end position="164"/>
    </location>
</feature>
<evidence type="ECO:0000256" key="3">
    <source>
        <dbReference type="ARBA" id="ARBA00022475"/>
    </source>
</evidence>
<accession>A0A933SGA5</accession>
<evidence type="ECO:0000256" key="5">
    <source>
        <dbReference type="ARBA" id="ARBA00022989"/>
    </source>
</evidence>
<feature type="transmembrane region" description="Helical" evidence="7">
    <location>
        <begin position="346"/>
        <end position="369"/>
    </location>
</feature>
<feature type="domain" description="Major facilitator superfamily (MFS) profile" evidence="8">
    <location>
        <begin position="17"/>
        <end position="402"/>
    </location>
</feature>
<keyword evidence="4 7" id="KW-0812">Transmembrane</keyword>
<sequence length="408" mass="43040">MRLSARLHQMAGGFPRPFWFLFGGMFVTRCGSFVLPYLALYLTQARHLSVAKAGLIMALYGAGATAAAPIGGFLADRAGRRFTMLLALLGGGAGMIALGFVERVEILAPAIFLVAAVTEMYRPGMQAAVSDLMSGADRVRAMGLVYWVINLGYAIGLTVGGALAGVSFRWLFVGDGLTTIAFGLLVAAGVPESRPAATPRAAGEKPPALWKEFVAPYRDRHFVAFLLLSFLVACVFMQNASTFPLDMDARGLSKPEIGWVLALNGLLIVFVQPFLSPALAPHDRSRVIALGALTIGAGFGMHVFAARPLAYAAAVVVWTMGEMAVLPVSNALTADLAPPDLRGRYMGAYSMSFGAAVCVAPVAGTWLLATLGRTGLWAACFVAGAIACGGHLVLARSLMRQRKDRLAA</sequence>
<feature type="transmembrane region" description="Helical" evidence="7">
    <location>
        <begin position="222"/>
        <end position="245"/>
    </location>
</feature>
<dbReference type="SUPFAM" id="SSF103473">
    <property type="entry name" value="MFS general substrate transporter"/>
    <property type="match status" value="1"/>
</dbReference>
<evidence type="ECO:0000256" key="2">
    <source>
        <dbReference type="ARBA" id="ARBA00022448"/>
    </source>
</evidence>
<evidence type="ECO:0000256" key="4">
    <source>
        <dbReference type="ARBA" id="ARBA00022692"/>
    </source>
</evidence>
<dbReference type="GO" id="GO:0022857">
    <property type="term" value="F:transmembrane transporter activity"/>
    <property type="evidence" value="ECO:0007669"/>
    <property type="project" value="InterPro"/>
</dbReference>
<feature type="transmembrane region" description="Helical" evidence="7">
    <location>
        <begin position="257"/>
        <end position="275"/>
    </location>
</feature>
<dbReference type="Gene3D" id="1.20.1250.20">
    <property type="entry name" value="MFS general substrate transporter like domains"/>
    <property type="match status" value="1"/>
</dbReference>
<evidence type="ECO:0000313" key="10">
    <source>
        <dbReference type="Proteomes" id="UP000696931"/>
    </source>
</evidence>